<dbReference type="Gene3D" id="1.10.275.10">
    <property type="entry name" value="Fumarase/aspartase (N-terminal domain)"/>
    <property type="match status" value="1"/>
</dbReference>
<dbReference type="InterPro" id="IPR000362">
    <property type="entry name" value="Fumarate_lyase_fam"/>
</dbReference>
<dbReference type="EMBL" id="NMQW01000008">
    <property type="protein sequence ID" value="OXM87369.1"/>
    <property type="molecule type" value="Genomic_DNA"/>
</dbReference>
<evidence type="ECO:0000256" key="5">
    <source>
        <dbReference type="ARBA" id="ARBA00023239"/>
    </source>
</evidence>
<dbReference type="GO" id="GO:0042450">
    <property type="term" value="P:L-arginine biosynthetic process via ornithine"/>
    <property type="evidence" value="ECO:0007669"/>
    <property type="project" value="UniProtKB-UniRule"/>
</dbReference>
<keyword evidence="10" id="KW-1185">Reference proteome</keyword>
<dbReference type="InterPro" id="IPR022761">
    <property type="entry name" value="Fumarate_lyase_N"/>
</dbReference>
<evidence type="ECO:0000256" key="4">
    <source>
        <dbReference type="ARBA" id="ARBA00022605"/>
    </source>
</evidence>
<evidence type="ECO:0000256" key="6">
    <source>
        <dbReference type="HAMAP-Rule" id="MF_00006"/>
    </source>
</evidence>
<keyword evidence="4 6" id="KW-0028">Amino-acid biosynthesis</keyword>
<comment type="similarity">
    <text evidence="6">Belongs to the lyase 1 family. Argininosuccinate lyase subfamily.</text>
</comment>
<dbReference type="NCBIfam" id="TIGR00838">
    <property type="entry name" value="argH"/>
    <property type="match status" value="1"/>
</dbReference>
<dbReference type="GO" id="GO:0004056">
    <property type="term" value="F:argininosuccinate lyase activity"/>
    <property type="evidence" value="ECO:0007669"/>
    <property type="project" value="UniProtKB-UniRule"/>
</dbReference>
<evidence type="ECO:0000313" key="10">
    <source>
        <dbReference type="Proteomes" id="UP000215509"/>
    </source>
</evidence>
<comment type="subcellular location">
    <subcellularLocation>
        <location evidence="6">Cytoplasm</location>
    </subcellularLocation>
</comment>
<accession>A0A229UWS3</accession>
<sequence>MLEPRGRVEVLTNHVTSEGDRFPGKTYAEVVLQPAYDQAKAELLEPMMAVNKAHLIMLHEQRLVSEGDAALIARALRDLDLAGLRSSTYTGQFEDLFFQVEHELMALAGEAAGNLHLGRSRNDMGIAIYRIVLRDKLLQTIDSSLFLLEKLLRFAADHTDTVMIGYTHTQHAQPTTLGHYIAGVADSLGRDIRRLMAAYGNCNRSSMGAAALTTSGFPISRERVAVLLAFDGLIENSYDAVSGADYVGEIAAGVQLAAIGLGRFVQELLLWCTQEFAVLRVAAPYVQVSSIMPQKRNPVSIEHMRSLLSSCVGTSQTVLTMMHNTPFGDIVDTEDDMQPYAWKSLSTLESVYRLLGHVIATLEINRELLRSRAENSFATVTELADTLVRTQGLSFRTAHGIVSRVVKKVSEQGGSAQSVSLKLLKETAVEVSGRELSLTEEELRQALNPAYFVEVRKLMGGPNPQEVLRALTGQEQRLSEQRAWLIEKRNGMIKGQEQVELILASWLV</sequence>
<comment type="pathway">
    <text evidence="1 6">Amino-acid biosynthesis; L-arginine biosynthesis; L-arginine from L-ornithine and carbamoyl phosphate: step 3/3.</text>
</comment>
<keyword evidence="3 6" id="KW-0055">Arginine biosynthesis</keyword>
<keyword evidence="6" id="KW-0963">Cytoplasm</keyword>
<dbReference type="SUPFAM" id="SSF48557">
    <property type="entry name" value="L-aspartase-like"/>
    <property type="match status" value="1"/>
</dbReference>
<feature type="domain" description="Fumarate lyase N-terminal" evidence="7">
    <location>
        <begin position="103"/>
        <end position="312"/>
    </location>
</feature>
<dbReference type="PRINTS" id="PR00145">
    <property type="entry name" value="ARGSUCLYASE"/>
</dbReference>
<dbReference type="Pfam" id="PF00206">
    <property type="entry name" value="Lyase_1"/>
    <property type="match status" value="1"/>
</dbReference>
<comment type="caution">
    <text evidence="9">The sequence shown here is derived from an EMBL/GenBank/DDBJ whole genome shotgun (WGS) entry which is preliminary data.</text>
</comment>
<proteinExistence type="inferred from homology"/>
<reference evidence="9 10" key="1">
    <citation type="submission" date="2017-07" db="EMBL/GenBank/DDBJ databases">
        <title>Genome sequencing and assembly of Paenibacillus rigui.</title>
        <authorList>
            <person name="Mayilraj S."/>
        </authorList>
    </citation>
    <scope>NUCLEOTIDE SEQUENCE [LARGE SCALE GENOMIC DNA]</scope>
    <source>
        <strain evidence="9 10">JCM 16352</strain>
    </source>
</reference>
<comment type="catalytic activity">
    <reaction evidence="6">
        <text>2-(N(omega)-L-arginino)succinate = fumarate + L-arginine</text>
        <dbReference type="Rhea" id="RHEA:24020"/>
        <dbReference type="ChEBI" id="CHEBI:29806"/>
        <dbReference type="ChEBI" id="CHEBI:32682"/>
        <dbReference type="ChEBI" id="CHEBI:57472"/>
        <dbReference type="EC" id="4.3.2.1"/>
    </reaction>
</comment>
<dbReference type="Gene3D" id="1.20.200.10">
    <property type="entry name" value="Fumarase/aspartase (Central domain)"/>
    <property type="match status" value="1"/>
</dbReference>
<dbReference type="InterPro" id="IPR008948">
    <property type="entry name" value="L-Aspartase-like"/>
</dbReference>
<organism evidence="9 10">
    <name type="scientific">Paenibacillus rigui</name>
    <dbReference type="NCBI Taxonomy" id="554312"/>
    <lineage>
        <taxon>Bacteria</taxon>
        <taxon>Bacillati</taxon>
        <taxon>Bacillota</taxon>
        <taxon>Bacilli</taxon>
        <taxon>Bacillales</taxon>
        <taxon>Paenibacillaceae</taxon>
        <taxon>Paenibacillus</taxon>
    </lineage>
</organism>
<dbReference type="HAMAP" id="MF_00006">
    <property type="entry name" value="Arg_succ_lyase"/>
    <property type="match status" value="1"/>
</dbReference>
<keyword evidence="5 6" id="KW-0456">Lyase</keyword>
<gene>
    <name evidence="6 9" type="primary">argH</name>
    <name evidence="9" type="ORF">CF651_06310</name>
</gene>
<dbReference type="GO" id="GO:0005829">
    <property type="term" value="C:cytosol"/>
    <property type="evidence" value="ECO:0007669"/>
    <property type="project" value="TreeGrafter"/>
</dbReference>
<dbReference type="PANTHER" id="PTHR43814:SF1">
    <property type="entry name" value="ARGININOSUCCINATE LYASE"/>
    <property type="match status" value="1"/>
</dbReference>
<feature type="domain" description="Argininosuccinate lyase C-terminal" evidence="8">
    <location>
        <begin position="377"/>
        <end position="454"/>
    </location>
</feature>
<dbReference type="RefSeq" id="WP_094014117.1">
    <property type="nucleotide sequence ID" value="NZ_NMQW01000008.1"/>
</dbReference>
<dbReference type="InterPro" id="IPR024083">
    <property type="entry name" value="Fumarase/histidase_N"/>
</dbReference>
<dbReference type="UniPathway" id="UPA00068">
    <property type="reaction ID" value="UER00114"/>
</dbReference>
<evidence type="ECO:0000256" key="2">
    <source>
        <dbReference type="ARBA" id="ARBA00012338"/>
    </source>
</evidence>
<dbReference type="PANTHER" id="PTHR43814">
    <property type="entry name" value="ARGININOSUCCINATE LYASE"/>
    <property type="match status" value="1"/>
</dbReference>
<dbReference type="InterPro" id="IPR009049">
    <property type="entry name" value="Argininosuccinate_lyase"/>
</dbReference>
<evidence type="ECO:0000256" key="3">
    <source>
        <dbReference type="ARBA" id="ARBA00022571"/>
    </source>
</evidence>
<name>A0A229UWS3_9BACL</name>
<dbReference type="EC" id="4.3.2.1" evidence="2 6"/>
<evidence type="ECO:0000256" key="1">
    <source>
        <dbReference type="ARBA" id="ARBA00004941"/>
    </source>
</evidence>
<evidence type="ECO:0000313" key="9">
    <source>
        <dbReference type="EMBL" id="OXM87369.1"/>
    </source>
</evidence>
<dbReference type="AlphaFoldDB" id="A0A229UWS3"/>
<dbReference type="InterPro" id="IPR029419">
    <property type="entry name" value="Arg_succ_lyase_C"/>
</dbReference>
<dbReference type="Proteomes" id="UP000215509">
    <property type="component" value="Unassembled WGS sequence"/>
</dbReference>
<dbReference type="OrthoDB" id="9769623at2"/>
<dbReference type="PRINTS" id="PR00149">
    <property type="entry name" value="FUMRATELYASE"/>
</dbReference>
<evidence type="ECO:0000259" key="8">
    <source>
        <dbReference type="Pfam" id="PF14698"/>
    </source>
</evidence>
<protein>
    <recommendedName>
        <fullName evidence="2 6">Argininosuccinate lyase</fullName>
        <shortName evidence="6">ASAL</shortName>
        <ecNumber evidence="2 6">4.3.2.1</ecNumber>
    </recommendedName>
    <alternativeName>
        <fullName evidence="6">Arginosuccinase</fullName>
    </alternativeName>
</protein>
<dbReference type="Gene3D" id="1.10.40.30">
    <property type="entry name" value="Fumarase/aspartase (C-terminal domain)"/>
    <property type="match status" value="1"/>
</dbReference>
<dbReference type="Pfam" id="PF14698">
    <property type="entry name" value="ASL_C2"/>
    <property type="match status" value="1"/>
</dbReference>
<evidence type="ECO:0000259" key="7">
    <source>
        <dbReference type="Pfam" id="PF00206"/>
    </source>
</evidence>
<dbReference type="CDD" id="cd01359">
    <property type="entry name" value="Argininosuccinate_lyase"/>
    <property type="match status" value="1"/>
</dbReference>